<proteinExistence type="predicted"/>
<keyword evidence="2" id="KW-1185">Reference proteome</keyword>
<name>A0A3L9YYY9_9FLAO</name>
<dbReference type="OrthoDB" id="9813876at2"/>
<reference evidence="1 2" key="1">
    <citation type="submission" date="2018-10" db="EMBL/GenBank/DDBJ databases">
        <title>Genomic Encyclopedia of Archaeal and Bacterial Type Strains, Phase II (KMG-II): from individual species to whole genera.</title>
        <authorList>
            <person name="Goeker M."/>
        </authorList>
    </citation>
    <scope>NUCLEOTIDE SEQUENCE [LARGE SCALE GENOMIC DNA]</scope>
    <source>
        <strain evidence="1 2">DSM 23424</strain>
    </source>
</reference>
<sequence>MIAFYVQGGGLGHLTRTEKLIKTLHLEATNVVIISPSDFTRYFKQYQFVHLEWKDTPERWTEIVHNTLLEHSITQCYIDTFPFGLKGELISVYKSFPQISFYYVSRILKWEKYLSAMPRHFDPEFEATLLLETLYPEHLRWIEKHPNRIRKLRLDADTPLTDLKLSESPYVLVVHSGGVADVQKVLAAALSDLSEENTKQIIVCTQVAIEIDSPFIEVRNDIFPVAPYFRQAEKIYTAGGFNLMQELKPFRSKHIAIPLERLYDDQKFRILNQ</sequence>
<gene>
    <name evidence="1" type="ORF">BXY75_1162</name>
</gene>
<comment type="caution">
    <text evidence="1">The sequence shown here is derived from an EMBL/GenBank/DDBJ whole genome shotgun (WGS) entry which is preliminary data.</text>
</comment>
<dbReference type="RefSeq" id="WP_121906748.1">
    <property type="nucleotide sequence ID" value="NZ_REFC01000012.1"/>
</dbReference>
<dbReference type="AlphaFoldDB" id="A0A3L9YYY9"/>
<dbReference type="EMBL" id="REFC01000012">
    <property type="protein sequence ID" value="RMA64289.1"/>
    <property type="molecule type" value="Genomic_DNA"/>
</dbReference>
<organism evidence="1 2">
    <name type="scientific">Ulvibacter antarcticus</name>
    <dbReference type="NCBI Taxonomy" id="442714"/>
    <lineage>
        <taxon>Bacteria</taxon>
        <taxon>Pseudomonadati</taxon>
        <taxon>Bacteroidota</taxon>
        <taxon>Flavobacteriia</taxon>
        <taxon>Flavobacteriales</taxon>
        <taxon>Flavobacteriaceae</taxon>
        <taxon>Ulvibacter</taxon>
    </lineage>
</organism>
<keyword evidence="1" id="KW-0808">Transferase</keyword>
<evidence type="ECO:0000313" key="2">
    <source>
        <dbReference type="Proteomes" id="UP000271339"/>
    </source>
</evidence>
<dbReference type="GO" id="GO:0016740">
    <property type="term" value="F:transferase activity"/>
    <property type="evidence" value="ECO:0007669"/>
    <property type="project" value="UniProtKB-KW"/>
</dbReference>
<accession>A0A3L9YYY9</accession>
<evidence type="ECO:0000313" key="1">
    <source>
        <dbReference type="EMBL" id="RMA64289.1"/>
    </source>
</evidence>
<protein>
    <submittedName>
        <fullName evidence="1">Putative glycosyltransferase</fullName>
    </submittedName>
</protein>
<dbReference type="Proteomes" id="UP000271339">
    <property type="component" value="Unassembled WGS sequence"/>
</dbReference>